<gene>
    <name evidence="1" type="ORF">CMMCAS07_05815</name>
</gene>
<accession>A0A251XLT4</accession>
<reference evidence="1 2" key="1">
    <citation type="submission" date="2016-08" db="EMBL/GenBank/DDBJ databases">
        <title>Genome sequence of Clavibacter michiganensis subsp. michiganensis strain CASJ007.</title>
        <authorList>
            <person name="Thapa S.P."/>
            <person name="Coaker G."/>
        </authorList>
    </citation>
    <scope>NUCLEOTIDE SEQUENCE [LARGE SCALE GENOMIC DNA]</scope>
    <source>
        <strain evidence="1">CASJ007</strain>
    </source>
</reference>
<sequence length="76" mass="8145">MAKLLTPAASSSEPMAFKSGTRMRCSSIPRVRSFGTSRYRVPVMTPLGSTRLMKPCSCGVIRSSAVRAASTFCQIA</sequence>
<keyword evidence="2" id="KW-1185">Reference proteome</keyword>
<comment type="caution">
    <text evidence="1">The sequence shown here is derived from an EMBL/GenBank/DDBJ whole genome shotgun (WGS) entry which is preliminary data.</text>
</comment>
<protein>
    <submittedName>
        <fullName evidence="1">Uncharacterized protein</fullName>
    </submittedName>
</protein>
<dbReference type="Proteomes" id="UP000195062">
    <property type="component" value="Unassembled WGS sequence"/>
</dbReference>
<evidence type="ECO:0000313" key="2">
    <source>
        <dbReference type="Proteomes" id="UP000195062"/>
    </source>
</evidence>
<dbReference type="AlphaFoldDB" id="A0A251XLT4"/>
<proteinExistence type="predicted"/>
<dbReference type="EMBL" id="MDHH01000001">
    <property type="protein sequence ID" value="OUE04444.1"/>
    <property type="molecule type" value="Genomic_DNA"/>
</dbReference>
<evidence type="ECO:0000313" key="1">
    <source>
        <dbReference type="EMBL" id="OUE04444.1"/>
    </source>
</evidence>
<organism evidence="1 2">
    <name type="scientific">Clavibacter michiganensis subsp. michiganensis</name>
    <dbReference type="NCBI Taxonomy" id="33013"/>
    <lineage>
        <taxon>Bacteria</taxon>
        <taxon>Bacillati</taxon>
        <taxon>Actinomycetota</taxon>
        <taxon>Actinomycetes</taxon>
        <taxon>Micrococcales</taxon>
        <taxon>Microbacteriaceae</taxon>
        <taxon>Clavibacter</taxon>
    </lineage>
</organism>
<name>A0A251XLT4_CLAMM</name>